<dbReference type="EC" id="2.7.11.1" evidence="1"/>
<protein>
    <recommendedName>
        <fullName evidence="1">non-specific serine/threonine protein kinase</fullName>
        <ecNumber evidence="1">2.7.11.1</ecNumber>
    </recommendedName>
</protein>
<evidence type="ECO:0000313" key="12">
    <source>
        <dbReference type="Proteomes" id="UP000287352"/>
    </source>
</evidence>
<feature type="binding site" evidence="7">
    <location>
        <position position="45"/>
    </location>
    <ligand>
        <name>ATP</name>
        <dbReference type="ChEBI" id="CHEBI:30616"/>
    </ligand>
</feature>
<accession>A0A402A0S0</accession>
<dbReference type="InterPro" id="IPR008271">
    <property type="entry name" value="Ser/Thr_kinase_AS"/>
</dbReference>
<evidence type="ECO:0000259" key="10">
    <source>
        <dbReference type="PROSITE" id="PS50011"/>
    </source>
</evidence>
<keyword evidence="6 7" id="KW-0067">ATP-binding</keyword>
<keyword evidence="9" id="KW-0472">Membrane</keyword>
<proteinExistence type="predicted"/>
<feature type="transmembrane region" description="Helical" evidence="9">
    <location>
        <begin position="362"/>
        <end position="385"/>
    </location>
</feature>
<dbReference type="PROSITE" id="PS00108">
    <property type="entry name" value="PROTEIN_KINASE_ST"/>
    <property type="match status" value="1"/>
</dbReference>
<dbReference type="SUPFAM" id="SSF56112">
    <property type="entry name" value="Protein kinase-like (PK-like)"/>
    <property type="match status" value="1"/>
</dbReference>
<dbReference type="FunFam" id="1.10.510.10:FF:000021">
    <property type="entry name" value="Serine/threonine protein kinase"/>
    <property type="match status" value="1"/>
</dbReference>
<dbReference type="InterPro" id="IPR017441">
    <property type="entry name" value="Protein_kinase_ATP_BS"/>
</dbReference>
<comment type="caution">
    <text evidence="11">The sequence shown here is derived from an EMBL/GenBank/DDBJ whole genome shotgun (WGS) entry which is preliminary data.</text>
</comment>
<dbReference type="EMBL" id="BIFR01000001">
    <property type="protein sequence ID" value="GCE12713.1"/>
    <property type="molecule type" value="Genomic_DNA"/>
</dbReference>
<keyword evidence="2" id="KW-0723">Serine/threonine-protein kinase</keyword>
<evidence type="ECO:0000256" key="7">
    <source>
        <dbReference type="PROSITE-ProRule" id="PRU10141"/>
    </source>
</evidence>
<evidence type="ECO:0000256" key="8">
    <source>
        <dbReference type="SAM" id="MobiDB-lite"/>
    </source>
</evidence>
<dbReference type="AlphaFoldDB" id="A0A402A0S0"/>
<evidence type="ECO:0000256" key="3">
    <source>
        <dbReference type="ARBA" id="ARBA00022679"/>
    </source>
</evidence>
<sequence>MANHIGDLTGRVLGNCTLMRQLGQGGMGAVYLAQQIRPTRNVAVKVLLPDLAMNSQMYTEFLERFRREADVIARLEHVNIMPIYEYGEQENIPYLVMPFLSGGSLRDVLAQQGPLSLSTALSYIEQACSALDYAHAHGVIHRDLKPANFLLHADGRLILADFGIARMIANNTTDGATLTSAGTVLGTPEYMAPEMVSGDHVDYRADIYELGVVLFQMLTGYVPFTGSSAFAIAAMHLRDNLPLMQSVNPAIPSRVDMVVQKATAKRREDRFSSGKEMALAFRQACALPTSLLDSAEPAPVPPYSPAPLVLSTPEAAYLSQAHSTSTMQHAQIPPSHQPLPATALPRGTAYPTLPPPKKSTPWGLFIGLFISILIIGGGIIVGVVLTSPPKKDSTITQGQTVPSPTSTSPAAPNPAVALATGTPSYTINNPACEKKKTLWVPFKASFRCVEDTTIITNSGNLGQLGGLLISRNSDHGNLTDATISAQLKLDNRSTAEYGLAFRTIERGGYAFLLHPNGRWGVYVYETNGVLRSLATGQYQMDDPHQLVTLAVAMNGAQFSLYANNSFLGNASDSTYASGTSGILVAHTGIITASQFSLFTTGKAETPNN</sequence>
<dbReference type="InterPro" id="IPR000719">
    <property type="entry name" value="Prot_kinase_dom"/>
</dbReference>
<feature type="domain" description="Protein kinase" evidence="10">
    <location>
        <begin position="16"/>
        <end position="282"/>
    </location>
</feature>
<keyword evidence="4 7" id="KW-0547">Nucleotide-binding</keyword>
<dbReference type="Proteomes" id="UP000287352">
    <property type="component" value="Unassembled WGS sequence"/>
</dbReference>
<reference evidence="12" key="1">
    <citation type="submission" date="2018-12" db="EMBL/GenBank/DDBJ databases">
        <title>Tengunoibacter tsumagoiensis gen. nov., sp. nov., Dictyobacter kobayashii sp. nov., D. alpinus sp. nov., and D. joshuensis sp. nov. and description of Dictyobacteraceae fam. nov. within the order Ktedonobacterales isolated from Tengu-no-mugimeshi.</title>
        <authorList>
            <person name="Wang C.M."/>
            <person name="Zheng Y."/>
            <person name="Sakai Y."/>
            <person name="Toyoda A."/>
            <person name="Minakuchi Y."/>
            <person name="Abe K."/>
            <person name="Yokota A."/>
            <person name="Yabe S."/>
        </authorList>
    </citation>
    <scope>NUCLEOTIDE SEQUENCE [LARGE SCALE GENOMIC DNA]</scope>
    <source>
        <strain evidence="12">Uno3</strain>
    </source>
</reference>
<keyword evidence="3" id="KW-0808">Transferase</keyword>
<dbReference type="GO" id="GO:0004674">
    <property type="term" value="F:protein serine/threonine kinase activity"/>
    <property type="evidence" value="ECO:0007669"/>
    <property type="project" value="UniProtKB-KW"/>
</dbReference>
<feature type="compositionally biased region" description="Low complexity" evidence="8">
    <location>
        <begin position="400"/>
        <end position="412"/>
    </location>
</feature>
<dbReference type="PROSITE" id="PS50011">
    <property type="entry name" value="PROTEIN_KINASE_DOM"/>
    <property type="match status" value="1"/>
</dbReference>
<dbReference type="GO" id="GO:0005524">
    <property type="term" value="F:ATP binding"/>
    <property type="evidence" value="ECO:0007669"/>
    <property type="project" value="UniProtKB-UniRule"/>
</dbReference>
<evidence type="ECO:0000256" key="5">
    <source>
        <dbReference type="ARBA" id="ARBA00022777"/>
    </source>
</evidence>
<dbReference type="InterPro" id="IPR011009">
    <property type="entry name" value="Kinase-like_dom_sf"/>
</dbReference>
<dbReference type="RefSeq" id="WP_126580308.1">
    <property type="nucleotide sequence ID" value="NZ_BIFR01000001.1"/>
</dbReference>
<dbReference type="Pfam" id="PF00069">
    <property type="entry name" value="Pkinase"/>
    <property type="match status" value="1"/>
</dbReference>
<evidence type="ECO:0000256" key="1">
    <source>
        <dbReference type="ARBA" id="ARBA00012513"/>
    </source>
</evidence>
<dbReference type="OrthoDB" id="9814968at2"/>
<feature type="region of interest" description="Disordered" evidence="8">
    <location>
        <begin position="391"/>
        <end position="412"/>
    </location>
</feature>
<evidence type="ECO:0000313" key="11">
    <source>
        <dbReference type="EMBL" id="GCE12713.1"/>
    </source>
</evidence>
<organism evidence="11 12">
    <name type="scientific">Tengunoibacter tsumagoiensis</name>
    <dbReference type="NCBI Taxonomy" id="2014871"/>
    <lineage>
        <taxon>Bacteria</taxon>
        <taxon>Bacillati</taxon>
        <taxon>Chloroflexota</taxon>
        <taxon>Ktedonobacteria</taxon>
        <taxon>Ktedonobacterales</taxon>
        <taxon>Dictyobacteraceae</taxon>
        <taxon>Tengunoibacter</taxon>
    </lineage>
</organism>
<evidence type="ECO:0000256" key="6">
    <source>
        <dbReference type="ARBA" id="ARBA00022840"/>
    </source>
</evidence>
<gene>
    <name evidence="11" type="ORF">KTT_25720</name>
</gene>
<name>A0A402A0S0_9CHLR</name>
<dbReference type="Gene3D" id="3.30.200.20">
    <property type="entry name" value="Phosphorylase Kinase, domain 1"/>
    <property type="match status" value="1"/>
</dbReference>
<keyword evidence="9" id="KW-0812">Transmembrane</keyword>
<evidence type="ECO:0000256" key="9">
    <source>
        <dbReference type="SAM" id="Phobius"/>
    </source>
</evidence>
<dbReference type="PROSITE" id="PS00107">
    <property type="entry name" value="PROTEIN_KINASE_ATP"/>
    <property type="match status" value="1"/>
</dbReference>
<evidence type="ECO:0000256" key="4">
    <source>
        <dbReference type="ARBA" id="ARBA00022741"/>
    </source>
</evidence>
<dbReference type="CDD" id="cd14014">
    <property type="entry name" value="STKc_PknB_like"/>
    <property type="match status" value="1"/>
</dbReference>
<keyword evidence="9" id="KW-1133">Transmembrane helix</keyword>
<keyword evidence="12" id="KW-1185">Reference proteome</keyword>
<dbReference type="SMART" id="SM00220">
    <property type="entry name" value="S_TKc"/>
    <property type="match status" value="1"/>
</dbReference>
<dbReference type="Gene3D" id="1.10.510.10">
    <property type="entry name" value="Transferase(Phosphotransferase) domain 1"/>
    <property type="match status" value="1"/>
</dbReference>
<dbReference type="PANTHER" id="PTHR43289">
    <property type="entry name" value="MITOGEN-ACTIVATED PROTEIN KINASE KINASE KINASE 20-RELATED"/>
    <property type="match status" value="1"/>
</dbReference>
<evidence type="ECO:0000256" key="2">
    <source>
        <dbReference type="ARBA" id="ARBA00022527"/>
    </source>
</evidence>
<dbReference type="Gene3D" id="2.60.120.560">
    <property type="entry name" value="Exo-inulinase, domain 1"/>
    <property type="match status" value="1"/>
</dbReference>
<keyword evidence="5" id="KW-0418">Kinase</keyword>
<dbReference type="PANTHER" id="PTHR43289:SF6">
    <property type="entry name" value="SERINE_THREONINE-PROTEIN KINASE NEKL-3"/>
    <property type="match status" value="1"/>
</dbReference>